<dbReference type="InterPro" id="IPR023010">
    <property type="entry name" value="GcvPA"/>
</dbReference>
<name>A0A9D1JMC2_9BACT</name>
<comment type="caution">
    <text evidence="3">The sequence shown here is derived from an EMBL/GenBank/DDBJ whole genome shotgun (WGS) entry which is preliminary data.</text>
</comment>
<dbReference type="InterPro" id="IPR015422">
    <property type="entry name" value="PyrdxlP-dep_Trfase_small"/>
</dbReference>
<accession>A0A9D1JMC2</accession>
<feature type="domain" description="Glycine cleavage system P-protein N-terminal" evidence="2">
    <location>
        <begin position="4"/>
        <end position="410"/>
    </location>
</feature>
<dbReference type="InterPro" id="IPR015421">
    <property type="entry name" value="PyrdxlP-dep_Trfase_major"/>
</dbReference>
<reference evidence="3" key="1">
    <citation type="submission" date="2020-10" db="EMBL/GenBank/DDBJ databases">
        <authorList>
            <person name="Gilroy R."/>
        </authorList>
    </citation>
    <scope>NUCLEOTIDE SEQUENCE</scope>
    <source>
        <strain evidence="3">6276</strain>
    </source>
</reference>
<dbReference type="EC" id="1.4.4.2" evidence="3"/>
<dbReference type="Pfam" id="PF02347">
    <property type="entry name" value="GDC-P"/>
    <property type="match status" value="1"/>
</dbReference>
<proteinExistence type="predicted"/>
<dbReference type="SUPFAM" id="SSF53383">
    <property type="entry name" value="PLP-dependent transferases"/>
    <property type="match status" value="1"/>
</dbReference>
<dbReference type="GO" id="GO:0009116">
    <property type="term" value="P:nucleoside metabolic process"/>
    <property type="evidence" value="ECO:0007669"/>
    <property type="project" value="InterPro"/>
</dbReference>
<dbReference type="InterPro" id="IPR049315">
    <property type="entry name" value="GDC-P_N"/>
</dbReference>
<dbReference type="NCBIfam" id="NF001696">
    <property type="entry name" value="PRK00451.1"/>
    <property type="match status" value="1"/>
</dbReference>
<evidence type="ECO:0000259" key="2">
    <source>
        <dbReference type="Pfam" id="PF02347"/>
    </source>
</evidence>
<evidence type="ECO:0000256" key="1">
    <source>
        <dbReference type="ARBA" id="ARBA00023002"/>
    </source>
</evidence>
<dbReference type="InterPro" id="IPR015424">
    <property type="entry name" value="PyrdxlP-dep_Trfase"/>
</dbReference>
<dbReference type="GO" id="GO:0004375">
    <property type="term" value="F:glycine dehydrogenase (decarboxylating) activity"/>
    <property type="evidence" value="ECO:0007669"/>
    <property type="project" value="UniProtKB-EC"/>
</dbReference>
<dbReference type="PANTHER" id="PTHR42806:SF1">
    <property type="entry name" value="GLYCINE DEHYDROGENASE (DECARBOXYLATING)"/>
    <property type="match status" value="1"/>
</dbReference>
<dbReference type="Proteomes" id="UP000823928">
    <property type="component" value="Unassembled WGS sequence"/>
</dbReference>
<dbReference type="AlphaFoldDB" id="A0A9D1JMC2"/>
<sequence length="413" mass="45920">MKNFLVHDENTRAEMLESIGLKQIEDLFAQIPNAAKLNGLELENPLSEMETQRKIKSLSRKNNTDYISFLGGGVYNKFIPAAIAQVANRFEFLTAYTPYQAEIAQGTLQIMYEFQTMIARLTGMDIANATVYDGATACAEAILMAARIKKCSRVLVSNKLNPEFLDVIKTYTWANDIEVTLFDEIPTETSGYACVLVQNPDFYGEIRELKEVDTLLIVCTDVSALSILKPPVEADIVVADIQTLGMPLSFGGPHAGVIACKEKYMRQMPGRLAGRTIDKDGNQAFTLTIQTREQHIKREKATSNICSNQALMGLWANLYLSLLGEKGFRQAGYLSAKNAHKLSQKLADHGIKTLNNNFFNEFVIEVDGSDKFLTKLKDNNIIGGLKLDDTKILVAATEMNTDEEIDLYLKSLS</sequence>
<evidence type="ECO:0000313" key="3">
    <source>
        <dbReference type="EMBL" id="HIS35882.1"/>
    </source>
</evidence>
<dbReference type="Gene3D" id="3.90.1150.10">
    <property type="entry name" value="Aspartate Aminotransferase, domain 1"/>
    <property type="match status" value="1"/>
</dbReference>
<reference evidence="3" key="2">
    <citation type="journal article" date="2021" name="PeerJ">
        <title>Extensive microbial diversity within the chicken gut microbiome revealed by metagenomics and culture.</title>
        <authorList>
            <person name="Gilroy R."/>
            <person name="Ravi A."/>
            <person name="Getino M."/>
            <person name="Pursley I."/>
            <person name="Horton D.L."/>
            <person name="Alikhan N.F."/>
            <person name="Baker D."/>
            <person name="Gharbi K."/>
            <person name="Hall N."/>
            <person name="Watson M."/>
            <person name="Adriaenssens E.M."/>
            <person name="Foster-Nyarko E."/>
            <person name="Jarju S."/>
            <person name="Secka A."/>
            <person name="Antonio M."/>
            <person name="Oren A."/>
            <person name="Chaudhuri R.R."/>
            <person name="La Ragione R."/>
            <person name="Hildebrand F."/>
            <person name="Pallen M.J."/>
        </authorList>
    </citation>
    <scope>NUCLEOTIDE SEQUENCE</scope>
    <source>
        <strain evidence="3">6276</strain>
    </source>
</reference>
<dbReference type="Gene3D" id="3.40.640.10">
    <property type="entry name" value="Type I PLP-dependent aspartate aminotransferase-like (Major domain)"/>
    <property type="match status" value="1"/>
</dbReference>
<dbReference type="PANTHER" id="PTHR42806">
    <property type="entry name" value="GLYCINE CLEAVAGE SYSTEM P-PROTEIN"/>
    <property type="match status" value="1"/>
</dbReference>
<keyword evidence="1 3" id="KW-0560">Oxidoreductase</keyword>
<protein>
    <submittedName>
        <fullName evidence="3">Aminomethyl-transferring glycine dehydrogenase subunit GcvPA</fullName>
        <ecNumber evidence="3">1.4.4.2</ecNumber>
    </submittedName>
</protein>
<gene>
    <name evidence="3" type="primary">gcvPA</name>
    <name evidence="3" type="ORF">IAC10_04550</name>
</gene>
<organism evidence="3 4">
    <name type="scientific">Candidatus Scatousia excrementigallinarum</name>
    <dbReference type="NCBI Taxonomy" id="2840935"/>
    <lineage>
        <taxon>Bacteria</taxon>
        <taxon>Candidatus Scatousia</taxon>
    </lineage>
</organism>
<dbReference type="EMBL" id="DVIU01000093">
    <property type="protein sequence ID" value="HIS35882.1"/>
    <property type="molecule type" value="Genomic_DNA"/>
</dbReference>
<evidence type="ECO:0000313" key="4">
    <source>
        <dbReference type="Proteomes" id="UP000823928"/>
    </source>
</evidence>